<feature type="transmembrane region" description="Helical" evidence="7">
    <location>
        <begin position="121"/>
        <end position="147"/>
    </location>
</feature>
<dbReference type="PRINTS" id="PR01988">
    <property type="entry name" value="EXPORTERBACE"/>
</dbReference>
<organism evidence="8 9">
    <name type="scientific">Streptomyces spectabilis</name>
    <dbReference type="NCBI Taxonomy" id="68270"/>
    <lineage>
        <taxon>Bacteria</taxon>
        <taxon>Bacillati</taxon>
        <taxon>Actinomycetota</taxon>
        <taxon>Actinomycetes</taxon>
        <taxon>Kitasatosporales</taxon>
        <taxon>Streptomycetaceae</taxon>
        <taxon>Streptomyces</taxon>
    </lineage>
</organism>
<protein>
    <submittedName>
        <fullName evidence="8">MFS transporter</fullName>
    </submittedName>
</protein>
<sequence>MLAWLRRLLQLGVACPEGSLAYLRLLRQRSVLVLWLAQSLSVLGDRLYALAVMWVVYASTGSASLMGLVAVVESVPYIVLGTAGRHLVARFSSFGRLAWVDAARALVAVALPFLWSPDAHGVVLLLVGVLVLGTLGALFDPNLGALVPDLVESERVQQVTGLFDLTGRIARIAGPASIGLMLLVVSEVQLFALNGVTFAVSAVALGWLARRYAIAAGGGAVERPGKTRSAVRAWPVVRAHPRVGLAVGLHGVALFCSAVSAVGMPALLATRYGAGAAVYGLVTAAVGIGALLGNPLASNRRSGGWLRVYCGAWVVQGLATACMGLVLNLPALVLLALVTGLVTPATSVTLRAHLGAFEPAERLRLMSVDQTVIRTGGTAGMLLLPFLVDASPRGAFVVGGAVVTGSALAALLASSRLLRPDAALPVLAATRSRAAVGE</sequence>
<accession>A0A516RBU2</accession>
<reference evidence="8 9" key="1">
    <citation type="journal article" date="2019" name="J. Ind. Microbiol. Biotechnol.">
        <title>The complete genomic sequence of Streptomyces spectabilis NRRL-2792 and identification of secondary metabolite biosynthetic gene clusters.</title>
        <authorList>
            <person name="Sinha A."/>
            <person name="Phillips-Salemka S."/>
            <person name="Niraula T.A."/>
            <person name="Short K.A."/>
            <person name="Niraula N.P."/>
        </authorList>
    </citation>
    <scope>NUCLEOTIDE SEQUENCE [LARGE SCALE GENOMIC DNA]</scope>
    <source>
        <strain evidence="8 9">NRRL 2792</strain>
    </source>
</reference>
<keyword evidence="6 7" id="KW-0472">Membrane</keyword>
<evidence type="ECO:0000256" key="5">
    <source>
        <dbReference type="ARBA" id="ARBA00022989"/>
    </source>
</evidence>
<comment type="subcellular location">
    <subcellularLocation>
        <location evidence="1">Cell membrane</location>
        <topology evidence="1">Multi-pass membrane protein</topology>
    </subcellularLocation>
</comment>
<keyword evidence="5 7" id="KW-1133">Transmembrane helix</keyword>
<evidence type="ECO:0000256" key="3">
    <source>
        <dbReference type="ARBA" id="ARBA00022475"/>
    </source>
</evidence>
<evidence type="ECO:0000256" key="6">
    <source>
        <dbReference type="ARBA" id="ARBA00023136"/>
    </source>
</evidence>
<proteinExistence type="predicted"/>
<gene>
    <name evidence="8" type="ORF">FH965_23270</name>
</gene>
<keyword evidence="4 7" id="KW-0812">Transmembrane</keyword>
<dbReference type="InterPro" id="IPR022324">
    <property type="entry name" value="Bacilysin_exporter_BacE_put"/>
</dbReference>
<dbReference type="AlphaFoldDB" id="A0A516RBU2"/>
<name>A0A516RBU2_STRST</name>
<dbReference type="EMBL" id="CP040916">
    <property type="protein sequence ID" value="QDQ13122.1"/>
    <property type="molecule type" value="Genomic_DNA"/>
</dbReference>
<evidence type="ECO:0000313" key="9">
    <source>
        <dbReference type="Proteomes" id="UP000316806"/>
    </source>
</evidence>
<dbReference type="InterPro" id="IPR010290">
    <property type="entry name" value="TM_effector"/>
</dbReference>
<evidence type="ECO:0000256" key="2">
    <source>
        <dbReference type="ARBA" id="ARBA00022448"/>
    </source>
</evidence>
<dbReference type="Gene3D" id="1.20.1250.20">
    <property type="entry name" value="MFS general substrate transporter like domains"/>
    <property type="match status" value="2"/>
</dbReference>
<evidence type="ECO:0000256" key="1">
    <source>
        <dbReference type="ARBA" id="ARBA00004651"/>
    </source>
</evidence>
<feature type="transmembrane region" description="Helical" evidence="7">
    <location>
        <begin position="394"/>
        <end position="413"/>
    </location>
</feature>
<dbReference type="PANTHER" id="PTHR23513:SF11">
    <property type="entry name" value="STAPHYLOFERRIN A TRANSPORTER"/>
    <property type="match status" value="1"/>
</dbReference>
<evidence type="ECO:0000256" key="4">
    <source>
        <dbReference type="ARBA" id="ARBA00022692"/>
    </source>
</evidence>
<dbReference type="InterPro" id="IPR036259">
    <property type="entry name" value="MFS_trans_sf"/>
</dbReference>
<dbReference type="GO" id="GO:0005886">
    <property type="term" value="C:plasma membrane"/>
    <property type="evidence" value="ECO:0007669"/>
    <property type="project" value="UniProtKB-SubCell"/>
</dbReference>
<evidence type="ECO:0000313" key="8">
    <source>
        <dbReference type="EMBL" id="QDQ13122.1"/>
    </source>
</evidence>
<feature type="transmembrane region" description="Helical" evidence="7">
    <location>
        <begin position="96"/>
        <end position="115"/>
    </location>
</feature>
<dbReference type="SUPFAM" id="SSF103473">
    <property type="entry name" value="MFS general substrate transporter"/>
    <property type="match status" value="1"/>
</dbReference>
<dbReference type="PANTHER" id="PTHR23513">
    <property type="entry name" value="INTEGRAL MEMBRANE EFFLUX PROTEIN-RELATED"/>
    <property type="match status" value="1"/>
</dbReference>
<feature type="transmembrane region" description="Helical" evidence="7">
    <location>
        <begin position="274"/>
        <end position="293"/>
    </location>
</feature>
<evidence type="ECO:0000256" key="7">
    <source>
        <dbReference type="SAM" id="Phobius"/>
    </source>
</evidence>
<dbReference type="Proteomes" id="UP000316806">
    <property type="component" value="Chromosome"/>
</dbReference>
<keyword evidence="3" id="KW-1003">Cell membrane</keyword>
<feature type="transmembrane region" description="Helical" evidence="7">
    <location>
        <begin position="243"/>
        <end position="268"/>
    </location>
</feature>
<dbReference type="Pfam" id="PF05977">
    <property type="entry name" value="MFS_3"/>
    <property type="match status" value="1"/>
</dbReference>
<feature type="transmembrane region" description="Helical" evidence="7">
    <location>
        <begin position="191"/>
        <end position="209"/>
    </location>
</feature>
<keyword evidence="2" id="KW-0813">Transport</keyword>
<dbReference type="CDD" id="cd06173">
    <property type="entry name" value="MFS_MefA_like"/>
    <property type="match status" value="1"/>
</dbReference>